<dbReference type="Pfam" id="PF04046">
    <property type="entry name" value="PSP"/>
    <property type="match status" value="1"/>
</dbReference>
<sequence length="267" mass="29712">EALRQALGLTQDQLPQHIYKMRLYGYPPGWLAEARQIQSGVTIFDKNGRVTLITGECLEDGELQEDAAVETKTEYDVGKIIEYPGFTVPVPLGVIDEHNVYMMPPIQQHQLKKTLMTQTTDKSSSKKRKRGKDRDAHAEVKKAKTEETKSEDGEIKEEGEENGMEVKNEDGSEETTEGSNIEAEQAAASSIKCLEAIPDLPLSSSTISLSRDYGTPVLTRENSGLPDATKFGQGIEEHIPFENLPNSTGTFEKMRNLIDTIRNKTKQ</sequence>
<evidence type="ECO:0000256" key="6">
    <source>
        <dbReference type="SAM" id="MobiDB-lite"/>
    </source>
</evidence>
<dbReference type="AlphaFoldDB" id="A0A8S4A695"/>
<evidence type="ECO:0000256" key="3">
    <source>
        <dbReference type="ARBA" id="ARBA00022771"/>
    </source>
</evidence>
<evidence type="ECO:0000313" key="8">
    <source>
        <dbReference type="EMBL" id="CAG5135778.1"/>
    </source>
</evidence>
<dbReference type="InterPro" id="IPR006568">
    <property type="entry name" value="PSP_pro-rich"/>
</dbReference>
<keyword evidence="5" id="KW-0539">Nucleus</keyword>
<evidence type="ECO:0000313" key="9">
    <source>
        <dbReference type="Proteomes" id="UP000678393"/>
    </source>
</evidence>
<dbReference type="InterPro" id="IPR052115">
    <property type="entry name" value="NEXT_complex_subunit_ZCCHC8"/>
</dbReference>
<evidence type="ECO:0000259" key="7">
    <source>
        <dbReference type="SMART" id="SM00581"/>
    </source>
</evidence>
<protein>
    <recommendedName>
        <fullName evidence="7">PSP proline-rich domain-containing protein</fullName>
    </recommendedName>
</protein>
<organism evidence="8 9">
    <name type="scientific">Candidula unifasciata</name>
    <dbReference type="NCBI Taxonomy" id="100452"/>
    <lineage>
        <taxon>Eukaryota</taxon>
        <taxon>Metazoa</taxon>
        <taxon>Spiralia</taxon>
        <taxon>Lophotrochozoa</taxon>
        <taxon>Mollusca</taxon>
        <taxon>Gastropoda</taxon>
        <taxon>Heterobranchia</taxon>
        <taxon>Euthyneura</taxon>
        <taxon>Panpulmonata</taxon>
        <taxon>Eupulmonata</taxon>
        <taxon>Stylommatophora</taxon>
        <taxon>Helicina</taxon>
        <taxon>Helicoidea</taxon>
        <taxon>Geomitridae</taxon>
        <taxon>Candidula</taxon>
    </lineage>
</organism>
<keyword evidence="9" id="KW-1185">Reference proteome</keyword>
<feature type="domain" description="PSP proline-rich" evidence="7">
    <location>
        <begin position="1"/>
        <end position="43"/>
    </location>
</feature>
<feature type="non-terminal residue" evidence="8">
    <location>
        <position position="1"/>
    </location>
</feature>
<keyword evidence="2" id="KW-0479">Metal-binding</keyword>
<dbReference type="SMART" id="SM00581">
    <property type="entry name" value="PSP"/>
    <property type="match status" value="1"/>
</dbReference>
<evidence type="ECO:0000256" key="5">
    <source>
        <dbReference type="ARBA" id="ARBA00023242"/>
    </source>
</evidence>
<feature type="region of interest" description="Disordered" evidence="6">
    <location>
        <begin position="110"/>
        <end position="182"/>
    </location>
</feature>
<dbReference type="GO" id="GO:0008270">
    <property type="term" value="F:zinc ion binding"/>
    <property type="evidence" value="ECO:0007669"/>
    <property type="project" value="UniProtKB-KW"/>
</dbReference>
<dbReference type="EMBL" id="CAJHNH020008455">
    <property type="protein sequence ID" value="CAG5135778.1"/>
    <property type="molecule type" value="Genomic_DNA"/>
</dbReference>
<dbReference type="GO" id="GO:0003723">
    <property type="term" value="F:RNA binding"/>
    <property type="evidence" value="ECO:0007669"/>
    <property type="project" value="TreeGrafter"/>
</dbReference>
<dbReference type="PANTHER" id="PTHR13316">
    <property type="entry name" value="ZINC FINGER, CCHC DOMAIN CONTAINING 8"/>
    <property type="match status" value="1"/>
</dbReference>
<dbReference type="Proteomes" id="UP000678393">
    <property type="component" value="Unassembled WGS sequence"/>
</dbReference>
<dbReference type="GO" id="GO:0071013">
    <property type="term" value="C:catalytic step 2 spliceosome"/>
    <property type="evidence" value="ECO:0007669"/>
    <property type="project" value="TreeGrafter"/>
</dbReference>
<evidence type="ECO:0000256" key="4">
    <source>
        <dbReference type="ARBA" id="ARBA00022833"/>
    </source>
</evidence>
<gene>
    <name evidence="8" type="ORF">CUNI_LOCUS21336</name>
</gene>
<keyword evidence="3" id="KW-0863">Zinc-finger</keyword>
<feature type="compositionally biased region" description="Basic and acidic residues" evidence="6">
    <location>
        <begin position="132"/>
        <end position="153"/>
    </location>
</feature>
<comment type="caution">
    <text evidence="8">The sequence shown here is derived from an EMBL/GenBank/DDBJ whole genome shotgun (WGS) entry which is preliminary data.</text>
</comment>
<name>A0A8S4A695_9EUPU</name>
<feature type="compositionally biased region" description="Acidic residues" evidence="6">
    <location>
        <begin position="154"/>
        <end position="163"/>
    </location>
</feature>
<dbReference type="OrthoDB" id="8026949at2759"/>
<dbReference type="PANTHER" id="PTHR13316:SF0">
    <property type="entry name" value="ZINC FINGER CCHC DOMAIN-CONTAINING PROTEIN 8"/>
    <property type="match status" value="1"/>
</dbReference>
<keyword evidence="4" id="KW-0862">Zinc</keyword>
<proteinExistence type="predicted"/>
<reference evidence="8" key="1">
    <citation type="submission" date="2021-04" db="EMBL/GenBank/DDBJ databases">
        <authorList>
            <consortium name="Molecular Ecology Group"/>
        </authorList>
    </citation>
    <scope>NUCLEOTIDE SEQUENCE</scope>
</reference>
<evidence type="ECO:0000256" key="2">
    <source>
        <dbReference type="ARBA" id="ARBA00022723"/>
    </source>
</evidence>
<evidence type="ECO:0000256" key="1">
    <source>
        <dbReference type="ARBA" id="ARBA00004123"/>
    </source>
</evidence>
<comment type="subcellular location">
    <subcellularLocation>
        <location evidence="1">Nucleus</location>
    </subcellularLocation>
</comment>
<accession>A0A8S4A695</accession>